<evidence type="ECO:0000313" key="1">
    <source>
        <dbReference type="EMBL" id="PLT46836.1"/>
    </source>
</evidence>
<dbReference type="AlphaFoldDB" id="A0A2N5N8Z7"/>
<sequence>MPRIGNRPGLVNRRAAAAAARLNLGAADKKSVQARLRV</sequence>
<comment type="caution">
    <text evidence="1">The sequence shown here is derived from an EMBL/GenBank/DDBJ whole genome shotgun (WGS) entry which is preliminary data.</text>
</comment>
<protein>
    <submittedName>
        <fullName evidence="1">Uncharacterized protein</fullName>
    </submittedName>
</protein>
<organism evidence="1 2">
    <name type="scientific">Paenibacillus pasadenensis</name>
    <dbReference type="NCBI Taxonomy" id="217090"/>
    <lineage>
        <taxon>Bacteria</taxon>
        <taxon>Bacillati</taxon>
        <taxon>Bacillota</taxon>
        <taxon>Bacilli</taxon>
        <taxon>Bacillales</taxon>
        <taxon>Paenibacillaceae</taxon>
        <taxon>Paenibacillus</taxon>
    </lineage>
</organism>
<reference evidence="1 2" key="1">
    <citation type="submission" date="2017-05" db="EMBL/GenBank/DDBJ databases">
        <title>Functional genome analysis of Paenibacillus pasadenensis strain R16: insights on endophytic life style and antifungal activity.</title>
        <authorList>
            <person name="Passera A."/>
            <person name="Marcolungo L."/>
            <person name="Casati P."/>
            <person name="Brasca M."/>
            <person name="Quaglino F."/>
            <person name="Delledonne M."/>
        </authorList>
    </citation>
    <scope>NUCLEOTIDE SEQUENCE [LARGE SCALE GENOMIC DNA]</scope>
    <source>
        <strain evidence="1 2">R16</strain>
    </source>
</reference>
<proteinExistence type="predicted"/>
<dbReference type="Proteomes" id="UP000234789">
    <property type="component" value="Unassembled WGS sequence"/>
</dbReference>
<name>A0A2N5N8Z7_9BACL</name>
<accession>A0A2N5N8Z7</accession>
<evidence type="ECO:0000313" key="2">
    <source>
        <dbReference type="Proteomes" id="UP000234789"/>
    </source>
</evidence>
<gene>
    <name evidence="1" type="ORF">B8V81_1060</name>
</gene>
<dbReference type="EMBL" id="NFEZ01000003">
    <property type="protein sequence ID" value="PLT46836.1"/>
    <property type="molecule type" value="Genomic_DNA"/>
</dbReference>
<keyword evidence="2" id="KW-1185">Reference proteome</keyword>